<evidence type="ECO:0000256" key="1">
    <source>
        <dbReference type="SAM" id="Phobius"/>
    </source>
</evidence>
<reference evidence="2 3" key="2">
    <citation type="submission" date="2013-11" db="EMBL/GenBank/DDBJ databases">
        <title>The Genome Sequence of Phytophthora parasitica INRA-310.</title>
        <authorList>
            <consortium name="The Broad Institute Genomics Platform"/>
            <person name="Russ C."/>
            <person name="Tyler B."/>
            <person name="Panabieres F."/>
            <person name="Shan W."/>
            <person name="Tripathy S."/>
            <person name="Grunwald N."/>
            <person name="Machado M."/>
            <person name="Johnson C.S."/>
            <person name="Arredondo F."/>
            <person name="Hong C."/>
            <person name="Coffey M."/>
            <person name="Young S.K."/>
            <person name="Zeng Q."/>
            <person name="Gargeya S."/>
            <person name="Fitzgerald M."/>
            <person name="Abouelleil A."/>
            <person name="Alvarado L."/>
            <person name="Chapman S.B."/>
            <person name="Gainer-Dewar J."/>
            <person name="Goldberg J."/>
            <person name="Griggs A."/>
            <person name="Gujja S."/>
            <person name="Hansen M."/>
            <person name="Howarth C."/>
            <person name="Imamovic A."/>
            <person name="Ireland A."/>
            <person name="Larimer J."/>
            <person name="McCowan C."/>
            <person name="Murphy C."/>
            <person name="Pearson M."/>
            <person name="Poon T.W."/>
            <person name="Priest M."/>
            <person name="Roberts A."/>
            <person name="Saif S."/>
            <person name="Shea T."/>
            <person name="Sykes S."/>
            <person name="Wortman J."/>
            <person name="Nusbaum C."/>
            <person name="Birren B."/>
        </authorList>
    </citation>
    <scope>NUCLEOTIDE SEQUENCE [LARGE SCALE GENOMIC DNA]</scope>
    <source>
        <strain evidence="2 3">INRA-310</strain>
    </source>
</reference>
<evidence type="ECO:0000313" key="2">
    <source>
        <dbReference type="EMBL" id="ETN23612.1"/>
    </source>
</evidence>
<name>W2RDZ3_PHYN3</name>
<reference evidence="3" key="1">
    <citation type="submission" date="2011-12" db="EMBL/GenBank/DDBJ databases">
        <authorList>
            <consortium name="The Broad Institute Genome Sequencing Platform"/>
            <person name="Russ C."/>
            <person name="Tyler B."/>
            <person name="Panabieres F."/>
            <person name="Shan W."/>
            <person name="Tripathy S."/>
            <person name="Grunwald N."/>
            <person name="Machado M."/>
            <person name="Young S.K."/>
            <person name="Zeng Q."/>
            <person name="Gargeya S."/>
            <person name="Fitzgerald M."/>
            <person name="Haas B."/>
            <person name="Abouelleil A."/>
            <person name="Alvarado L."/>
            <person name="Arachchi H.M."/>
            <person name="Berlin A."/>
            <person name="Chapman S.B."/>
            <person name="Gearin G."/>
            <person name="Goldberg J."/>
            <person name="Griggs A."/>
            <person name="Gujja S."/>
            <person name="Hansen M."/>
            <person name="Heiman D."/>
            <person name="Howarth C."/>
            <person name="Larimer J."/>
            <person name="Lui A."/>
            <person name="MacDonald P.J.P."/>
            <person name="McCowen C."/>
            <person name="Montmayeur A."/>
            <person name="Murphy C."/>
            <person name="Neiman D."/>
            <person name="Pearson M."/>
            <person name="Priest M."/>
            <person name="Roberts A."/>
            <person name="Saif S."/>
            <person name="Shea T."/>
            <person name="Sisk P."/>
            <person name="Stolte C."/>
            <person name="Sykes S."/>
            <person name="Wortman J."/>
            <person name="Nusbaum C."/>
            <person name="Birren B."/>
        </authorList>
    </citation>
    <scope>NUCLEOTIDE SEQUENCE [LARGE SCALE GENOMIC DNA]</scope>
    <source>
        <strain evidence="3">INRA-310</strain>
    </source>
</reference>
<feature type="transmembrane region" description="Helical" evidence="1">
    <location>
        <begin position="60"/>
        <end position="83"/>
    </location>
</feature>
<keyword evidence="1" id="KW-0472">Membrane</keyword>
<dbReference type="GeneID" id="20170567"/>
<dbReference type="EMBL" id="KI669561">
    <property type="protein sequence ID" value="ETN23612.1"/>
    <property type="molecule type" value="Genomic_DNA"/>
</dbReference>
<dbReference type="Proteomes" id="UP000018817">
    <property type="component" value="Unassembled WGS sequence"/>
</dbReference>
<keyword evidence="1" id="KW-1133">Transmembrane helix</keyword>
<dbReference type="OrthoDB" id="155535at2759"/>
<gene>
    <name evidence="2" type="ORF">PPTG_00177</name>
</gene>
<accession>W2RDZ3</accession>
<evidence type="ECO:0000313" key="3">
    <source>
        <dbReference type="Proteomes" id="UP000018817"/>
    </source>
</evidence>
<keyword evidence="1" id="KW-0812">Transmembrane</keyword>
<proteinExistence type="predicted"/>
<protein>
    <submittedName>
        <fullName evidence="2">Uncharacterized protein</fullName>
    </submittedName>
</protein>
<dbReference type="EMBL" id="KI669561">
    <property type="protein sequence ID" value="ETN23613.1"/>
    <property type="molecule type" value="Genomic_DNA"/>
</dbReference>
<sequence length="220" mass="24893">MLDVFLNIQYADNYKWLQLEMKKKKKNEISFCHRTFVHYNVHHSLISNRLSDTMGSCSEFLASAGLFIFNAVDLVAGIALCVYSLYIGTNHFAPLWLYVPLLAIGSVLVVASLMSGFGLAFRSCSGCMALSSDVLLWISLAELGLAVVIFTQGGTISRFLREHSNELKLSGDELAQYERHKFYPAYALLALCLVEALRQRYSTTLHNARLRRQYQYEMLA</sequence>
<dbReference type="AlphaFoldDB" id="W2RDZ3"/>
<organism evidence="2 3">
    <name type="scientific">Phytophthora nicotianae (strain INRA-310)</name>
    <name type="common">Phytophthora parasitica</name>
    <dbReference type="NCBI Taxonomy" id="761204"/>
    <lineage>
        <taxon>Eukaryota</taxon>
        <taxon>Sar</taxon>
        <taxon>Stramenopiles</taxon>
        <taxon>Oomycota</taxon>
        <taxon>Peronosporomycetes</taxon>
        <taxon>Peronosporales</taxon>
        <taxon>Peronosporaceae</taxon>
        <taxon>Phytophthora</taxon>
    </lineage>
</organism>
<feature type="transmembrane region" description="Helical" evidence="1">
    <location>
        <begin position="95"/>
        <end position="114"/>
    </location>
</feature>
<dbReference type="VEuPathDB" id="FungiDB:PPTG_00177"/>
<feature type="transmembrane region" description="Helical" evidence="1">
    <location>
        <begin position="134"/>
        <end position="151"/>
    </location>
</feature>
<dbReference type="RefSeq" id="XP_008889792.1">
    <property type="nucleotide sequence ID" value="XM_008891544.1"/>
</dbReference>
<dbReference type="RefSeq" id="XP_008889790.1">
    <property type="nucleotide sequence ID" value="XM_008891542.1"/>
</dbReference>